<dbReference type="InterPro" id="IPR004712">
    <property type="entry name" value="Na+/H+_antiporter_fungi"/>
</dbReference>
<dbReference type="InterPro" id="IPR038770">
    <property type="entry name" value="Na+/solute_symporter_sf"/>
</dbReference>
<feature type="transmembrane region" description="Helical" evidence="5">
    <location>
        <begin position="36"/>
        <end position="52"/>
    </location>
</feature>
<dbReference type="eggNOG" id="COG0025">
    <property type="taxonomic scope" value="Bacteria"/>
</dbReference>
<dbReference type="GO" id="GO:0120029">
    <property type="term" value="P:proton export across plasma membrane"/>
    <property type="evidence" value="ECO:0007669"/>
    <property type="project" value="InterPro"/>
</dbReference>
<accession>B7KES3</accession>
<dbReference type="GO" id="GO:0015385">
    <property type="term" value="F:sodium:proton antiporter activity"/>
    <property type="evidence" value="ECO:0007669"/>
    <property type="project" value="InterPro"/>
</dbReference>
<feature type="transmembrane region" description="Helical" evidence="5">
    <location>
        <begin position="64"/>
        <end position="84"/>
    </location>
</feature>
<dbReference type="Gene3D" id="1.20.1530.20">
    <property type="match status" value="1"/>
</dbReference>
<dbReference type="AlphaFoldDB" id="B7KES3"/>
<dbReference type="STRING" id="65393.PCC7424_0638"/>
<feature type="transmembrane region" description="Helical" evidence="5">
    <location>
        <begin position="313"/>
        <end position="337"/>
    </location>
</feature>
<dbReference type="KEGG" id="cyc:PCC7424_0638"/>
<dbReference type="Pfam" id="PF00999">
    <property type="entry name" value="Na_H_Exchanger"/>
    <property type="match status" value="1"/>
</dbReference>
<evidence type="ECO:0000313" key="8">
    <source>
        <dbReference type="Proteomes" id="UP000002384"/>
    </source>
</evidence>
<dbReference type="EMBL" id="CP001291">
    <property type="protein sequence ID" value="ACK69098.1"/>
    <property type="molecule type" value="Genomic_DNA"/>
</dbReference>
<keyword evidence="4 5" id="KW-0472">Membrane</keyword>
<protein>
    <submittedName>
        <fullName evidence="7">Sodium/hydrogen exchanger</fullName>
    </submittedName>
</protein>
<dbReference type="GO" id="GO:0005886">
    <property type="term" value="C:plasma membrane"/>
    <property type="evidence" value="ECO:0007669"/>
    <property type="project" value="InterPro"/>
</dbReference>
<evidence type="ECO:0000256" key="2">
    <source>
        <dbReference type="ARBA" id="ARBA00022692"/>
    </source>
</evidence>
<dbReference type="InterPro" id="IPR006153">
    <property type="entry name" value="Cation/H_exchanger_TM"/>
</dbReference>
<feature type="transmembrane region" description="Helical" evidence="5">
    <location>
        <begin position="378"/>
        <end position="396"/>
    </location>
</feature>
<keyword evidence="3 5" id="KW-1133">Transmembrane helix</keyword>
<feature type="transmembrane region" description="Helical" evidence="5">
    <location>
        <begin position="349"/>
        <end position="366"/>
    </location>
</feature>
<evidence type="ECO:0000259" key="6">
    <source>
        <dbReference type="Pfam" id="PF00999"/>
    </source>
</evidence>
<evidence type="ECO:0000313" key="7">
    <source>
        <dbReference type="EMBL" id="ACK69098.1"/>
    </source>
</evidence>
<organism evidence="7 8">
    <name type="scientific">Gloeothece citriformis (strain PCC 7424)</name>
    <name type="common">Cyanothece sp. (strain PCC 7424)</name>
    <dbReference type="NCBI Taxonomy" id="65393"/>
    <lineage>
        <taxon>Bacteria</taxon>
        <taxon>Bacillati</taxon>
        <taxon>Cyanobacteriota</taxon>
        <taxon>Cyanophyceae</taxon>
        <taxon>Oscillatoriophycideae</taxon>
        <taxon>Chroococcales</taxon>
        <taxon>Aphanothecaceae</taxon>
        <taxon>Gloeothece</taxon>
        <taxon>Gloeothece citriformis</taxon>
    </lineage>
</organism>
<evidence type="ECO:0000256" key="1">
    <source>
        <dbReference type="ARBA" id="ARBA00004141"/>
    </source>
</evidence>
<dbReference type="Proteomes" id="UP000002384">
    <property type="component" value="Chromosome"/>
</dbReference>
<feature type="transmembrane region" description="Helical" evidence="5">
    <location>
        <begin position="288"/>
        <end position="307"/>
    </location>
</feature>
<keyword evidence="8" id="KW-1185">Reference proteome</keyword>
<gene>
    <name evidence="7" type="ordered locus">PCC7424_0638</name>
</gene>
<evidence type="ECO:0000256" key="3">
    <source>
        <dbReference type="ARBA" id="ARBA00022989"/>
    </source>
</evidence>
<reference evidence="8" key="1">
    <citation type="journal article" date="2011" name="MBio">
        <title>Novel metabolic attributes of the genus Cyanothece, comprising a group of unicellular nitrogen-fixing Cyanobacteria.</title>
        <authorList>
            <person name="Bandyopadhyay A."/>
            <person name="Elvitigala T."/>
            <person name="Welsh E."/>
            <person name="Stockel J."/>
            <person name="Liberton M."/>
            <person name="Min H."/>
            <person name="Sherman L.A."/>
            <person name="Pakrasi H.B."/>
        </authorList>
    </citation>
    <scope>NUCLEOTIDE SEQUENCE [LARGE SCALE GENOMIC DNA]</scope>
    <source>
        <strain evidence="8">PCC 7424</strain>
    </source>
</reference>
<feature type="domain" description="Cation/H+ exchanger transmembrane" evidence="6">
    <location>
        <begin position="29"/>
        <end position="399"/>
    </location>
</feature>
<dbReference type="HOGENOM" id="CLU_008635_5_0_3"/>
<evidence type="ECO:0000256" key="4">
    <source>
        <dbReference type="ARBA" id="ARBA00023136"/>
    </source>
</evidence>
<name>B7KES3_GLOC7</name>
<dbReference type="OrthoDB" id="9810860at2"/>
<feature type="transmembrane region" description="Helical" evidence="5">
    <location>
        <begin position="196"/>
        <end position="217"/>
    </location>
</feature>
<keyword evidence="2 5" id="KW-0812">Transmembrane</keyword>
<proteinExistence type="predicted"/>
<dbReference type="GO" id="GO:0042391">
    <property type="term" value="P:regulation of membrane potential"/>
    <property type="evidence" value="ECO:0007669"/>
    <property type="project" value="InterPro"/>
</dbReference>
<dbReference type="RefSeq" id="WP_012598045.1">
    <property type="nucleotide sequence ID" value="NC_011729.1"/>
</dbReference>
<feature type="transmembrane region" description="Helical" evidence="5">
    <location>
        <begin position="237"/>
        <end position="268"/>
    </location>
</feature>
<feature type="transmembrane region" description="Helical" evidence="5">
    <location>
        <begin position="6"/>
        <end position="24"/>
    </location>
</feature>
<feature type="transmembrane region" description="Helical" evidence="5">
    <location>
        <begin position="96"/>
        <end position="119"/>
    </location>
</feature>
<dbReference type="PANTHER" id="PTHR31382">
    <property type="entry name" value="NA(+)/H(+) ANTIPORTER"/>
    <property type="match status" value="1"/>
</dbReference>
<dbReference type="PANTHER" id="PTHR31382:SF1">
    <property type="entry name" value="SODIUM ION_PROTON EXCHANGER (EUROFUNG)"/>
    <property type="match status" value="1"/>
</dbReference>
<evidence type="ECO:0000256" key="5">
    <source>
        <dbReference type="SAM" id="Phobius"/>
    </source>
</evidence>
<comment type="subcellular location">
    <subcellularLocation>
        <location evidence="1">Membrane</location>
        <topology evidence="1">Multi-pass membrane protein</topology>
    </subcellularLocation>
</comment>
<sequence>MDQLNITLAVIGGLVLFLGLISDWMRRTWWTSDPMAGLILGILLSPLVFGLLDPTQWGISHYVIVREATRVTLAIGLMGVALRLPKNYFLTNKKPLAILLGLVMPLMWVSSGLLVYWILQIPFWEAMLVGGVVTPTDPIVASSIVTGPVAKQNLPERIRHIISAESGANDGLAYPFVFLPLLLLTKPSSTEALSEWFFKVVLWEVGGAVLLGIVFGYAAGRLLEWAESKKTIEETSFLGYTIALSLVMLGLGKLIGTDGILAVFVAGLAFREVIKGKERAEEENVQEAINRFFTLPIFILLGLVLPFEQWLTLGWRGLLLVVAILLLRRLPAIFVLSPLMKPLRNRADILFVSWFGPIAIAALYYASLSLERTGIEEVWAVGTLVICASIFVHGLTSTPGTRWYGTLTSY</sequence>
<dbReference type="GO" id="GO:0036376">
    <property type="term" value="P:sodium ion export across plasma membrane"/>
    <property type="evidence" value="ECO:0007669"/>
    <property type="project" value="InterPro"/>
</dbReference>